<reference evidence="1" key="1">
    <citation type="submission" date="2021-01" db="EMBL/GenBank/DDBJ databases">
        <authorList>
            <person name="Corre E."/>
            <person name="Pelletier E."/>
            <person name="Niang G."/>
            <person name="Scheremetjew M."/>
            <person name="Finn R."/>
            <person name="Kale V."/>
            <person name="Holt S."/>
            <person name="Cochrane G."/>
            <person name="Meng A."/>
            <person name="Brown T."/>
            <person name="Cohen L."/>
        </authorList>
    </citation>
    <scope>NUCLEOTIDE SEQUENCE</scope>
    <source>
        <strain evidence="1">NIES-381</strain>
    </source>
</reference>
<accession>A0A7S1NN87</accession>
<protein>
    <submittedName>
        <fullName evidence="1">Uncharacterized protein</fullName>
    </submittedName>
</protein>
<name>A0A7S1NN87_9EUGL</name>
<gene>
    <name evidence="1" type="ORF">EGYM00392_LOCUS41554</name>
</gene>
<dbReference type="AlphaFoldDB" id="A0A7S1NN87"/>
<evidence type="ECO:0000313" key="1">
    <source>
        <dbReference type="EMBL" id="CAD9030415.1"/>
    </source>
</evidence>
<sequence>MVLSHVPWRCVWPRDHPPCKPPFNIGKDVTQGVGLGFFTTLARAKRTQALDPINCGSPMHPKPSSVSSSALIQQAFIVWVLSVVHDVEALSYQEWAAPLPVPF</sequence>
<dbReference type="EMBL" id="HBGA01111679">
    <property type="protein sequence ID" value="CAD9030415.1"/>
    <property type="molecule type" value="Transcribed_RNA"/>
</dbReference>
<organism evidence="1">
    <name type="scientific">Eutreptiella gymnastica</name>
    <dbReference type="NCBI Taxonomy" id="73025"/>
    <lineage>
        <taxon>Eukaryota</taxon>
        <taxon>Discoba</taxon>
        <taxon>Euglenozoa</taxon>
        <taxon>Euglenida</taxon>
        <taxon>Spirocuta</taxon>
        <taxon>Euglenophyceae</taxon>
        <taxon>Eutreptiales</taxon>
        <taxon>Eutreptiaceae</taxon>
        <taxon>Eutreptiella</taxon>
    </lineage>
</organism>
<proteinExistence type="predicted"/>